<accession>A0ABR4L4E6</accession>
<dbReference type="EMBL" id="JBFXLR010000003">
    <property type="protein sequence ID" value="KAL2859402.1"/>
    <property type="molecule type" value="Genomic_DNA"/>
</dbReference>
<reference evidence="1 2" key="1">
    <citation type="submission" date="2024-07" db="EMBL/GenBank/DDBJ databases">
        <title>Section-level genome sequencing and comparative genomics of Aspergillus sections Usti and Cavernicolus.</title>
        <authorList>
            <consortium name="Lawrence Berkeley National Laboratory"/>
            <person name="Nybo J.L."/>
            <person name="Vesth T.C."/>
            <person name="Theobald S."/>
            <person name="Frisvad J.C."/>
            <person name="Larsen T.O."/>
            <person name="Kjaerboelling I."/>
            <person name="Rothschild-Mancinelli K."/>
            <person name="Lyhne E.K."/>
            <person name="Kogle M.E."/>
            <person name="Barry K."/>
            <person name="Clum A."/>
            <person name="Na H."/>
            <person name="Ledsgaard L."/>
            <person name="Lin J."/>
            <person name="Lipzen A."/>
            <person name="Kuo A."/>
            <person name="Riley R."/>
            <person name="Mondo S."/>
            <person name="LaButti K."/>
            <person name="Haridas S."/>
            <person name="Pangalinan J."/>
            <person name="Salamov A.A."/>
            <person name="Simmons B.A."/>
            <person name="Magnuson J.K."/>
            <person name="Chen J."/>
            <person name="Drula E."/>
            <person name="Henrissat B."/>
            <person name="Wiebenga A."/>
            <person name="Lubbers R.J."/>
            <person name="Gomes A.C."/>
            <person name="Macurrencykelacurrency M.R."/>
            <person name="Stajich J."/>
            <person name="Grigoriev I.V."/>
            <person name="Mortensen U.H."/>
            <person name="De vries R.P."/>
            <person name="Baker S.E."/>
            <person name="Andersen M.R."/>
        </authorList>
    </citation>
    <scope>NUCLEOTIDE SEQUENCE [LARGE SCALE GENOMIC DNA]</scope>
    <source>
        <strain evidence="1 2">CBS 756.74</strain>
    </source>
</reference>
<organism evidence="1 2">
    <name type="scientific">Aspergillus pseudodeflectus</name>
    <dbReference type="NCBI Taxonomy" id="176178"/>
    <lineage>
        <taxon>Eukaryota</taxon>
        <taxon>Fungi</taxon>
        <taxon>Dikarya</taxon>
        <taxon>Ascomycota</taxon>
        <taxon>Pezizomycotina</taxon>
        <taxon>Eurotiomycetes</taxon>
        <taxon>Eurotiomycetidae</taxon>
        <taxon>Eurotiales</taxon>
        <taxon>Aspergillaceae</taxon>
        <taxon>Aspergillus</taxon>
        <taxon>Aspergillus subgen. Nidulantes</taxon>
    </lineage>
</organism>
<gene>
    <name evidence="1" type="ORF">BJX68DRAFT_226204</name>
</gene>
<proteinExistence type="predicted"/>
<keyword evidence="2" id="KW-1185">Reference proteome</keyword>
<dbReference type="RefSeq" id="XP_070904336.1">
    <property type="nucleotide sequence ID" value="XM_071038471.1"/>
</dbReference>
<dbReference type="GeneID" id="98153635"/>
<protein>
    <submittedName>
        <fullName evidence="1">Uncharacterized protein</fullName>
    </submittedName>
</protein>
<sequence>MVCTRRCEPTMSQEQAGGLRAAAFSLAWRLEIVEACISDGSLSPSHRLPYPAAPSRPFCASQSLSILGASPIPTRTA</sequence>
<dbReference type="Proteomes" id="UP001610444">
    <property type="component" value="Unassembled WGS sequence"/>
</dbReference>
<name>A0ABR4L4E6_9EURO</name>
<comment type="caution">
    <text evidence="1">The sequence shown here is derived from an EMBL/GenBank/DDBJ whole genome shotgun (WGS) entry which is preliminary data.</text>
</comment>
<evidence type="ECO:0000313" key="1">
    <source>
        <dbReference type="EMBL" id="KAL2859402.1"/>
    </source>
</evidence>
<evidence type="ECO:0000313" key="2">
    <source>
        <dbReference type="Proteomes" id="UP001610444"/>
    </source>
</evidence>